<feature type="transmembrane region" description="Helical" evidence="6">
    <location>
        <begin position="305"/>
        <end position="323"/>
    </location>
</feature>
<proteinExistence type="predicted"/>
<feature type="region of interest" description="Disordered" evidence="5">
    <location>
        <begin position="1"/>
        <end position="28"/>
    </location>
</feature>
<keyword evidence="3 6" id="KW-1133">Transmembrane helix</keyword>
<dbReference type="PROSITE" id="PS50850">
    <property type="entry name" value="MFS"/>
    <property type="match status" value="1"/>
</dbReference>
<evidence type="ECO:0000256" key="5">
    <source>
        <dbReference type="SAM" id="MobiDB-lite"/>
    </source>
</evidence>
<gene>
    <name evidence="8" type="ORF">NRB56_69510</name>
</gene>
<dbReference type="InterPro" id="IPR020846">
    <property type="entry name" value="MFS_dom"/>
</dbReference>
<evidence type="ECO:0000256" key="3">
    <source>
        <dbReference type="ARBA" id="ARBA00022989"/>
    </source>
</evidence>
<dbReference type="Gene3D" id="1.20.1250.20">
    <property type="entry name" value="MFS general substrate transporter like domains"/>
    <property type="match status" value="1"/>
</dbReference>
<sequence length="423" mass="44233">MTRHDDTDILVGHPVTEGPAAPAGESAPAGPAHTLSSALVVVFAVACGLAAANLYYAQPLIITIASAFHVSQSAAGMVVTVTQLGYAAGLLLVAPLGDLFENRRLITVVMSVAVLALLAASATTTLPGFLAAALAIGLTSVVAQVLVPFAAHLAPPHARGRVVGQVMSGLLTGIVLARSVSGIIAGIAGWRAVYIFSAALLAVMVILLRRILPLRTPEFGTGYGRLLASLGRIYLREPVLRRRAFYQAAMFGSFSVFWTAITLLLARPPFHFSQISIGLFAIAGVLGVFMAPLAGRLGDQGHERWVTGVAFLLAAGSFAVTLWQDRLWALIFGAVFLDLAVQTTLVLGQRAIYALNPAERSRLNTLYIATFFVGGALGSAGAGIAFARYGWAGVVVLGTAFPLAAFVFWLTERKTVPSPTTGS</sequence>
<evidence type="ECO:0000313" key="8">
    <source>
        <dbReference type="EMBL" id="MQY31342.1"/>
    </source>
</evidence>
<evidence type="ECO:0000313" key="9">
    <source>
        <dbReference type="Proteomes" id="UP000431401"/>
    </source>
</evidence>
<evidence type="ECO:0000256" key="6">
    <source>
        <dbReference type="SAM" id="Phobius"/>
    </source>
</evidence>
<dbReference type="SUPFAM" id="SSF103473">
    <property type="entry name" value="MFS general substrate transporter"/>
    <property type="match status" value="1"/>
</dbReference>
<dbReference type="Proteomes" id="UP000431401">
    <property type="component" value="Unassembled WGS sequence"/>
</dbReference>
<organism evidence="8 9">
    <name type="scientific">Nocardia aurantia</name>
    <dbReference type="NCBI Taxonomy" id="2585199"/>
    <lineage>
        <taxon>Bacteria</taxon>
        <taxon>Bacillati</taxon>
        <taxon>Actinomycetota</taxon>
        <taxon>Actinomycetes</taxon>
        <taxon>Mycobacteriales</taxon>
        <taxon>Nocardiaceae</taxon>
        <taxon>Nocardia</taxon>
    </lineage>
</organism>
<feature type="transmembrane region" description="Helical" evidence="6">
    <location>
        <begin position="166"/>
        <end position="187"/>
    </location>
</feature>
<feature type="transmembrane region" description="Helical" evidence="6">
    <location>
        <begin position="105"/>
        <end position="123"/>
    </location>
</feature>
<reference evidence="8 9" key="1">
    <citation type="submission" date="2019-10" db="EMBL/GenBank/DDBJ databases">
        <title>Nocardia macrotermitis sp. nov. and Nocardia aurantia sp. nov., isolated from the gut of fungus growing-termite Macrotermes natalensis.</title>
        <authorList>
            <person name="Benndorf R."/>
            <person name="Schwitalla J."/>
            <person name="Martin K."/>
            <person name="De Beer W."/>
            <person name="Kaster A.-K."/>
            <person name="Vollmers J."/>
            <person name="Poulsen M."/>
            <person name="Beemelmanns C."/>
        </authorList>
    </citation>
    <scope>NUCLEOTIDE SEQUENCE [LARGE SCALE GENOMIC DNA]</scope>
    <source>
        <strain evidence="8 9">RB56</strain>
    </source>
</reference>
<name>A0A7K0E1R4_9NOCA</name>
<dbReference type="InterPro" id="IPR036259">
    <property type="entry name" value="MFS_trans_sf"/>
</dbReference>
<dbReference type="PANTHER" id="PTHR42910:SF1">
    <property type="entry name" value="MAJOR FACILITATOR SUPERFAMILY (MFS) PROFILE DOMAIN-CONTAINING PROTEIN"/>
    <property type="match status" value="1"/>
</dbReference>
<feature type="transmembrane region" description="Helical" evidence="6">
    <location>
        <begin position="70"/>
        <end position="93"/>
    </location>
</feature>
<feature type="transmembrane region" description="Helical" evidence="6">
    <location>
        <begin position="129"/>
        <end position="154"/>
    </location>
</feature>
<feature type="transmembrane region" description="Helical" evidence="6">
    <location>
        <begin position="38"/>
        <end position="58"/>
    </location>
</feature>
<comment type="subcellular location">
    <subcellularLocation>
        <location evidence="1">Cell membrane</location>
        <topology evidence="1">Multi-pass membrane protein</topology>
    </subcellularLocation>
</comment>
<evidence type="ECO:0000259" key="7">
    <source>
        <dbReference type="PROSITE" id="PS50850"/>
    </source>
</evidence>
<dbReference type="OrthoDB" id="9815356at2"/>
<dbReference type="GO" id="GO:0005886">
    <property type="term" value="C:plasma membrane"/>
    <property type="evidence" value="ECO:0007669"/>
    <property type="project" value="UniProtKB-SubCell"/>
</dbReference>
<feature type="compositionally biased region" description="Low complexity" evidence="5">
    <location>
        <begin position="17"/>
        <end position="28"/>
    </location>
</feature>
<feature type="transmembrane region" description="Helical" evidence="6">
    <location>
        <begin position="365"/>
        <end position="385"/>
    </location>
</feature>
<evidence type="ECO:0000256" key="2">
    <source>
        <dbReference type="ARBA" id="ARBA00022692"/>
    </source>
</evidence>
<dbReference type="PANTHER" id="PTHR42910">
    <property type="entry name" value="TRANSPORTER SCO4007-RELATED"/>
    <property type="match status" value="1"/>
</dbReference>
<dbReference type="CDD" id="cd17324">
    <property type="entry name" value="MFS_NepI_like"/>
    <property type="match status" value="1"/>
</dbReference>
<feature type="transmembrane region" description="Helical" evidence="6">
    <location>
        <begin position="329"/>
        <end position="353"/>
    </location>
</feature>
<keyword evidence="2 6" id="KW-0812">Transmembrane</keyword>
<comment type="caution">
    <text evidence="8">The sequence shown here is derived from an EMBL/GenBank/DDBJ whole genome shotgun (WGS) entry which is preliminary data.</text>
</comment>
<feature type="transmembrane region" description="Helical" evidence="6">
    <location>
        <begin position="193"/>
        <end position="212"/>
    </location>
</feature>
<feature type="domain" description="Major facilitator superfamily (MFS) profile" evidence="7">
    <location>
        <begin position="39"/>
        <end position="416"/>
    </location>
</feature>
<evidence type="ECO:0000256" key="1">
    <source>
        <dbReference type="ARBA" id="ARBA00004651"/>
    </source>
</evidence>
<dbReference type="AlphaFoldDB" id="A0A7K0E1R4"/>
<accession>A0A7K0E1R4</accession>
<evidence type="ECO:0000256" key="4">
    <source>
        <dbReference type="ARBA" id="ARBA00023136"/>
    </source>
</evidence>
<keyword evidence="4 6" id="KW-0472">Membrane</keyword>
<feature type="transmembrane region" description="Helical" evidence="6">
    <location>
        <begin position="272"/>
        <end position="293"/>
    </location>
</feature>
<dbReference type="GO" id="GO:0022857">
    <property type="term" value="F:transmembrane transporter activity"/>
    <property type="evidence" value="ECO:0007669"/>
    <property type="project" value="InterPro"/>
</dbReference>
<dbReference type="RefSeq" id="WP_153348582.1">
    <property type="nucleotide sequence ID" value="NZ_WEGI01000018.1"/>
</dbReference>
<feature type="transmembrane region" description="Helical" evidence="6">
    <location>
        <begin position="391"/>
        <end position="410"/>
    </location>
</feature>
<protein>
    <submittedName>
        <fullName evidence="8">Putative transporter</fullName>
    </submittedName>
</protein>
<feature type="transmembrane region" description="Helical" evidence="6">
    <location>
        <begin position="244"/>
        <end position="266"/>
    </location>
</feature>
<keyword evidence="9" id="KW-1185">Reference proteome</keyword>
<dbReference type="InterPro" id="IPR011701">
    <property type="entry name" value="MFS"/>
</dbReference>
<dbReference type="Pfam" id="PF07690">
    <property type="entry name" value="MFS_1"/>
    <property type="match status" value="1"/>
</dbReference>
<dbReference type="EMBL" id="WEGI01000018">
    <property type="protein sequence ID" value="MQY31342.1"/>
    <property type="molecule type" value="Genomic_DNA"/>
</dbReference>